<gene>
    <name evidence="1" type="ORF">MJO28_003566</name>
</gene>
<sequence length="391" mass="44141">MDSSMSWLEQVLGPYPAKQAISTQITQTLASYSSLAPKTEPFTFDDGRTALLLKLSGTIPVNYRRIIYNLPIAIWLPFSFPADPPILYLTPTNEMVIRPSSNVDPSGRINLEQHWNAKPEAGSLNRTLEYLTTIFADHPPLYSKPTRPPLPPQLTSSSVKPIPPPPPPPQAKPPPPPIYSNPPIETLKISSPQNLLDDDDDEEPLQQQKTAPPRPPPNPETSILRQKVYEKLKHEIARYRSDLNKENHQLEILEQDLYKGEPAIKDELARLEAVNDVCMSVGKRYSEIIGDLHKRIFEVEARSLPDVDELVCSTTVLYNQLWELILHDKVIDDTIYTLSKSLNSSDDEIKINLDKFLKRIRILGHQQFLIRVKINHIQQQLGSSSSSSSSS</sequence>
<evidence type="ECO:0000313" key="1">
    <source>
        <dbReference type="EMBL" id="KAI7956471.1"/>
    </source>
</evidence>
<organism evidence="1 2">
    <name type="scientific">Puccinia striiformis f. sp. tritici</name>
    <dbReference type="NCBI Taxonomy" id="168172"/>
    <lineage>
        <taxon>Eukaryota</taxon>
        <taxon>Fungi</taxon>
        <taxon>Dikarya</taxon>
        <taxon>Basidiomycota</taxon>
        <taxon>Pucciniomycotina</taxon>
        <taxon>Pucciniomycetes</taxon>
        <taxon>Pucciniales</taxon>
        <taxon>Pucciniaceae</taxon>
        <taxon>Puccinia</taxon>
    </lineage>
</organism>
<accession>A0ACC0ELX3</accession>
<keyword evidence="2" id="KW-1185">Reference proteome</keyword>
<name>A0ACC0ELX3_9BASI</name>
<protein>
    <submittedName>
        <fullName evidence="1">Uncharacterized protein</fullName>
    </submittedName>
</protein>
<evidence type="ECO:0000313" key="2">
    <source>
        <dbReference type="Proteomes" id="UP001060170"/>
    </source>
</evidence>
<reference evidence="2" key="1">
    <citation type="journal article" date="2018" name="BMC Genomics">
        <title>Genomic insights into host adaptation between the wheat stripe rust pathogen (Puccinia striiformis f. sp. tritici) and the barley stripe rust pathogen (Puccinia striiformis f. sp. hordei).</title>
        <authorList>
            <person name="Xia C."/>
            <person name="Wang M."/>
            <person name="Yin C."/>
            <person name="Cornejo O.E."/>
            <person name="Hulbert S.H."/>
            <person name="Chen X."/>
        </authorList>
    </citation>
    <scope>NUCLEOTIDE SEQUENCE [LARGE SCALE GENOMIC DNA]</scope>
    <source>
        <strain evidence="2">93-210</strain>
    </source>
</reference>
<comment type="caution">
    <text evidence="1">The sequence shown here is derived from an EMBL/GenBank/DDBJ whole genome shotgun (WGS) entry which is preliminary data.</text>
</comment>
<dbReference type="Proteomes" id="UP001060170">
    <property type="component" value="Chromosome 4"/>
</dbReference>
<proteinExistence type="predicted"/>
<reference evidence="2" key="2">
    <citation type="journal article" date="2018" name="Mol. Plant Microbe Interact.">
        <title>Genome sequence resources for the wheat stripe rust pathogen (Puccinia striiformis f. sp. tritici) and the barley stripe rust pathogen (Puccinia striiformis f. sp. hordei).</title>
        <authorList>
            <person name="Xia C."/>
            <person name="Wang M."/>
            <person name="Yin C."/>
            <person name="Cornejo O.E."/>
            <person name="Hulbert S.H."/>
            <person name="Chen X."/>
        </authorList>
    </citation>
    <scope>NUCLEOTIDE SEQUENCE [LARGE SCALE GENOMIC DNA]</scope>
    <source>
        <strain evidence="2">93-210</strain>
    </source>
</reference>
<dbReference type="EMBL" id="CM045868">
    <property type="protein sequence ID" value="KAI7956471.1"/>
    <property type="molecule type" value="Genomic_DNA"/>
</dbReference>
<reference evidence="1 2" key="3">
    <citation type="journal article" date="2022" name="Microbiol. Spectr.">
        <title>Folding features and dynamics of 3D genome architecture in plant fungal pathogens.</title>
        <authorList>
            <person name="Xia C."/>
        </authorList>
    </citation>
    <scope>NUCLEOTIDE SEQUENCE [LARGE SCALE GENOMIC DNA]</scope>
    <source>
        <strain evidence="1 2">93-210</strain>
    </source>
</reference>